<protein>
    <recommendedName>
        <fullName evidence="4">PilN domain-containing protein</fullName>
    </recommendedName>
</protein>
<evidence type="ECO:0000256" key="1">
    <source>
        <dbReference type="SAM" id="Phobius"/>
    </source>
</evidence>
<evidence type="ECO:0000313" key="3">
    <source>
        <dbReference type="Proteomes" id="UP000178825"/>
    </source>
</evidence>
<proteinExistence type="predicted"/>
<keyword evidence="1" id="KW-0812">Transmembrane</keyword>
<organism evidence="2 3">
    <name type="scientific">Candidatus Jorgensenbacteria bacterium RIFCSPHIGHO2_02_FULL_45_20</name>
    <dbReference type="NCBI Taxonomy" id="1798470"/>
    <lineage>
        <taxon>Bacteria</taxon>
        <taxon>Candidatus Joergenseniibacteriota</taxon>
    </lineage>
</organism>
<dbReference type="Pfam" id="PF05137">
    <property type="entry name" value="PilN"/>
    <property type="match status" value="1"/>
</dbReference>
<dbReference type="AlphaFoldDB" id="A0A1F6BMR0"/>
<keyword evidence="1" id="KW-0472">Membrane</keyword>
<reference evidence="2 3" key="1">
    <citation type="journal article" date="2016" name="Nat. Commun.">
        <title>Thousands of microbial genomes shed light on interconnected biogeochemical processes in an aquifer system.</title>
        <authorList>
            <person name="Anantharaman K."/>
            <person name="Brown C.T."/>
            <person name="Hug L.A."/>
            <person name="Sharon I."/>
            <person name="Castelle C.J."/>
            <person name="Probst A.J."/>
            <person name="Thomas B.C."/>
            <person name="Singh A."/>
            <person name="Wilkins M.J."/>
            <person name="Karaoz U."/>
            <person name="Brodie E.L."/>
            <person name="Williams K.H."/>
            <person name="Hubbard S.S."/>
            <person name="Banfield J.F."/>
        </authorList>
    </citation>
    <scope>NUCLEOTIDE SEQUENCE [LARGE SCALE GENOMIC DNA]</scope>
</reference>
<gene>
    <name evidence="2" type="ORF">A3D55_01495</name>
</gene>
<dbReference type="Proteomes" id="UP000178825">
    <property type="component" value="Unassembled WGS sequence"/>
</dbReference>
<evidence type="ECO:0008006" key="4">
    <source>
        <dbReference type="Google" id="ProtNLM"/>
    </source>
</evidence>
<dbReference type="PANTHER" id="PTHR40278">
    <property type="entry name" value="DNA UTILIZATION PROTEIN HOFN"/>
    <property type="match status" value="1"/>
</dbReference>
<dbReference type="InterPro" id="IPR052534">
    <property type="entry name" value="Extracell_DNA_Util/SecSys_Comp"/>
</dbReference>
<keyword evidence="1" id="KW-1133">Transmembrane helix</keyword>
<feature type="transmembrane region" description="Helical" evidence="1">
    <location>
        <begin position="27"/>
        <end position="45"/>
    </location>
</feature>
<evidence type="ECO:0000313" key="2">
    <source>
        <dbReference type="EMBL" id="OGG38215.1"/>
    </source>
</evidence>
<name>A0A1F6BMR0_9BACT</name>
<accession>A0A1F6BMR0</accession>
<dbReference type="EMBL" id="MFKJ01000029">
    <property type="protein sequence ID" value="OGG38215.1"/>
    <property type="molecule type" value="Genomic_DNA"/>
</dbReference>
<comment type="caution">
    <text evidence="2">The sequence shown here is derived from an EMBL/GenBank/DDBJ whole genome shotgun (WGS) entry which is preliminary data.</text>
</comment>
<dbReference type="InterPro" id="IPR007813">
    <property type="entry name" value="PilN"/>
</dbReference>
<dbReference type="PANTHER" id="PTHR40278:SF1">
    <property type="entry name" value="DNA UTILIZATION PROTEIN HOFN"/>
    <property type="match status" value="1"/>
</dbReference>
<sequence length="180" mass="20404">MITLNLLPPQTKKEAHLLQLYLSLKNAIVLLLLFTTLAAITLLLAKLTLQEYFTRVVDQTTLTTQYGNIFSKDIKDVNRQLTEVNKIQSEYIPWTKFFAELSDITPEGIVIFNVNINGKDVTLSGFAQNRDQLLKLQQALSGSPLFLESDVPLENLLTRENINFNIKSSVDLTRLQSDAY</sequence>